<dbReference type="OrthoDB" id="8192785at2759"/>
<dbReference type="EMBL" id="CADEBC010000495">
    <property type="protein sequence ID" value="CAB3237873.1"/>
    <property type="molecule type" value="Genomic_DNA"/>
</dbReference>
<accession>A0A8S0ZZX3</accession>
<gene>
    <name evidence="1" type="ORF">APLA_LOCUS2556</name>
    <name evidence="2" type="ORF">APLA_LOCUS7203</name>
</gene>
<proteinExistence type="predicted"/>
<dbReference type="InterPro" id="IPR031734">
    <property type="entry name" value="MBF2"/>
</dbReference>
<sequence length="97" mass="11078">MGQPKLEDYLLFKMDIFKFGIPLIKRKSIIEYPEPGIARYYVIMAIAVRDTMLNDTGGYASIAAGGIGQRFVRIRLWSQKESSFAFSIKVYGRHVAR</sequence>
<evidence type="ECO:0000313" key="4">
    <source>
        <dbReference type="Proteomes" id="UP000494256"/>
    </source>
</evidence>
<dbReference type="Proteomes" id="UP000494106">
    <property type="component" value="Unassembled WGS sequence"/>
</dbReference>
<evidence type="ECO:0000313" key="1">
    <source>
        <dbReference type="EMBL" id="CAB3226115.1"/>
    </source>
</evidence>
<comment type="caution">
    <text evidence="2">The sequence shown here is derived from an EMBL/GenBank/DDBJ whole genome shotgun (WGS) entry which is preliminary data.</text>
</comment>
<evidence type="ECO:0000313" key="3">
    <source>
        <dbReference type="Proteomes" id="UP000494106"/>
    </source>
</evidence>
<dbReference type="EMBL" id="CADEBD010000226">
    <property type="protein sequence ID" value="CAB3226115.1"/>
    <property type="molecule type" value="Genomic_DNA"/>
</dbReference>
<dbReference type="AlphaFoldDB" id="A0A8S0ZZX3"/>
<reference evidence="3 4" key="1">
    <citation type="submission" date="2020-04" db="EMBL/GenBank/DDBJ databases">
        <authorList>
            <person name="Wallbank WR R."/>
            <person name="Pardo Diaz C."/>
            <person name="Kozak K."/>
            <person name="Martin S."/>
            <person name="Jiggins C."/>
            <person name="Moest M."/>
            <person name="Warren A I."/>
            <person name="Byers J.R.P. K."/>
            <person name="Montejo-Kovacevich G."/>
            <person name="Yen C E."/>
        </authorList>
    </citation>
    <scope>NUCLEOTIDE SEQUENCE [LARGE SCALE GENOMIC DNA]</scope>
</reference>
<dbReference type="PANTHER" id="PTHR37685">
    <property type="entry name" value="GEO11136P1-RELATED"/>
    <property type="match status" value="1"/>
</dbReference>
<protein>
    <submittedName>
        <fullName evidence="2">Uncharacterized protein</fullName>
    </submittedName>
</protein>
<name>A0A8S0ZZX3_ARCPL</name>
<evidence type="ECO:0000313" key="2">
    <source>
        <dbReference type="EMBL" id="CAB3237873.1"/>
    </source>
</evidence>
<keyword evidence="3" id="KW-1185">Reference proteome</keyword>
<dbReference type="PANTHER" id="PTHR37685:SF1">
    <property type="entry name" value="GEO11136P1-RELATED"/>
    <property type="match status" value="1"/>
</dbReference>
<organism evidence="2 3">
    <name type="scientific">Arctia plantaginis</name>
    <name type="common">Wood tiger moth</name>
    <name type="synonym">Phalaena plantaginis</name>
    <dbReference type="NCBI Taxonomy" id="874455"/>
    <lineage>
        <taxon>Eukaryota</taxon>
        <taxon>Metazoa</taxon>
        <taxon>Ecdysozoa</taxon>
        <taxon>Arthropoda</taxon>
        <taxon>Hexapoda</taxon>
        <taxon>Insecta</taxon>
        <taxon>Pterygota</taxon>
        <taxon>Neoptera</taxon>
        <taxon>Endopterygota</taxon>
        <taxon>Lepidoptera</taxon>
        <taxon>Glossata</taxon>
        <taxon>Ditrysia</taxon>
        <taxon>Noctuoidea</taxon>
        <taxon>Erebidae</taxon>
        <taxon>Arctiinae</taxon>
        <taxon>Arctia</taxon>
    </lineage>
</organism>
<dbReference type="Proteomes" id="UP000494256">
    <property type="component" value="Unassembled WGS sequence"/>
</dbReference>
<dbReference type="Pfam" id="PF15868">
    <property type="entry name" value="MBF2"/>
    <property type="match status" value="1"/>
</dbReference>